<organism evidence="1 2">
    <name type="scientific">Aspergillus ellipticus CBS 707.79</name>
    <dbReference type="NCBI Taxonomy" id="1448320"/>
    <lineage>
        <taxon>Eukaryota</taxon>
        <taxon>Fungi</taxon>
        <taxon>Dikarya</taxon>
        <taxon>Ascomycota</taxon>
        <taxon>Pezizomycotina</taxon>
        <taxon>Eurotiomycetes</taxon>
        <taxon>Eurotiomycetidae</taxon>
        <taxon>Eurotiales</taxon>
        <taxon>Aspergillaceae</taxon>
        <taxon>Aspergillus</taxon>
        <taxon>Aspergillus subgen. Circumdati</taxon>
    </lineage>
</organism>
<dbReference type="Proteomes" id="UP000247810">
    <property type="component" value="Unassembled WGS sequence"/>
</dbReference>
<sequence length="151" mass="16256">MSEEIAQRRVHDTVVLIEKRGVALMLQYPREQHGPAQAAVRILAPSPINASILLNRPGVASAFVARVCLEELTDACCVWMSRGAPGVNYHHTTTPPPFAGSPTHLVTIRLPIDLATTTNEGFSSVATLLVFYVIAVINCCCTPEIPLPAIS</sequence>
<keyword evidence="2" id="KW-1185">Reference proteome</keyword>
<reference evidence="1 2" key="1">
    <citation type="submission" date="2018-02" db="EMBL/GenBank/DDBJ databases">
        <title>The genomes of Aspergillus section Nigri reveals drivers in fungal speciation.</title>
        <authorList>
            <consortium name="DOE Joint Genome Institute"/>
            <person name="Vesth T.C."/>
            <person name="Nybo J."/>
            <person name="Theobald S."/>
            <person name="Brandl J."/>
            <person name="Frisvad J.C."/>
            <person name="Nielsen K.F."/>
            <person name="Lyhne E.K."/>
            <person name="Kogle M.E."/>
            <person name="Kuo A."/>
            <person name="Riley R."/>
            <person name="Clum A."/>
            <person name="Nolan M."/>
            <person name="Lipzen A."/>
            <person name="Salamov A."/>
            <person name="Henrissat B."/>
            <person name="Wiebenga A."/>
            <person name="De vries R.P."/>
            <person name="Grigoriev I.V."/>
            <person name="Mortensen U.H."/>
            <person name="Andersen M.R."/>
            <person name="Baker S.E."/>
        </authorList>
    </citation>
    <scope>NUCLEOTIDE SEQUENCE [LARGE SCALE GENOMIC DNA]</scope>
    <source>
        <strain evidence="1 2">CBS 707.79</strain>
    </source>
</reference>
<dbReference type="EMBL" id="KZ825845">
    <property type="protein sequence ID" value="PYH95955.1"/>
    <property type="molecule type" value="Genomic_DNA"/>
</dbReference>
<evidence type="ECO:0000313" key="2">
    <source>
        <dbReference type="Proteomes" id="UP000247810"/>
    </source>
</evidence>
<accession>A0A319DEW4</accession>
<protein>
    <submittedName>
        <fullName evidence="1">Uncharacterized protein</fullName>
    </submittedName>
</protein>
<proteinExistence type="predicted"/>
<evidence type="ECO:0000313" key="1">
    <source>
        <dbReference type="EMBL" id="PYH95955.1"/>
    </source>
</evidence>
<dbReference type="AlphaFoldDB" id="A0A319DEW4"/>
<dbReference type="VEuPathDB" id="FungiDB:BO71DRAFT_428545"/>
<name>A0A319DEW4_9EURO</name>
<gene>
    <name evidence="1" type="ORF">BO71DRAFT_428545</name>
</gene>